<comment type="caution">
    <text evidence="1">The sequence shown here is derived from an EMBL/GenBank/DDBJ whole genome shotgun (WGS) entry which is preliminary data.</text>
</comment>
<proteinExistence type="predicted"/>
<organism evidence="1 2">
    <name type="scientific">Candidatus Epulonipiscium fishelsonii</name>
    <dbReference type="NCBI Taxonomy" id="77094"/>
    <lineage>
        <taxon>Bacteria</taxon>
        <taxon>Bacillati</taxon>
        <taxon>Bacillota</taxon>
        <taxon>Clostridia</taxon>
        <taxon>Lachnospirales</taxon>
        <taxon>Lachnospiraceae</taxon>
        <taxon>Candidatus Epulonipiscium</taxon>
    </lineage>
</organism>
<dbReference type="Proteomes" id="UP000188605">
    <property type="component" value="Unassembled WGS sequence"/>
</dbReference>
<evidence type="ECO:0000313" key="1">
    <source>
        <dbReference type="EMBL" id="ONI42842.1"/>
    </source>
</evidence>
<reference evidence="1" key="1">
    <citation type="submission" date="2016-08" db="EMBL/GenBank/DDBJ databases">
        <authorList>
            <person name="Ngugi D.K."/>
            <person name="Miyake S."/>
            <person name="Stingl U."/>
        </authorList>
    </citation>
    <scope>NUCLEOTIDE SEQUENCE</scope>
    <source>
        <strain evidence="1">SCG-B11WGA-EpuloA1</strain>
    </source>
</reference>
<protein>
    <submittedName>
        <fullName evidence="1">Uncharacterized protein</fullName>
    </submittedName>
</protein>
<dbReference type="EMBL" id="LJDB01000005">
    <property type="protein sequence ID" value="ONI42842.1"/>
    <property type="molecule type" value="Genomic_DNA"/>
</dbReference>
<evidence type="ECO:0000313" key="2">
    <source>
        <dbReference type="Proteomes" id="UP000188605"/>
    </source>
</evidence>
<accession>A0ACC8XH18</accession>
<gene>
    <name evidence="1" type="ORF">AN396_12980</name>
</gene>
<keyword evidence="2" id="KW-1185">Reference proteome</keyword>
<sequence>MKGYFYKTITKEGYVAIVAGLHKRNYKADFKDLEMNLENLEINGLDIVQIDENLLEIIVKYGKNKFIFVGGCVIADIVGEYSSGGVIGNPNISPNCAQGLFEDVGHGFTLLSYPSSPGVLYKENTEINKYLLKTLKQSSMKIEVVKEIAKL</sequence>
<name>A0ACC8XH18_9FIRM</name>